<reference evidence="2 3" key="1">
    <citation type="journal article" date="2010" name="Proc. Natl. Acad. Sci. U.S.A.">
        <title>Insights into evolution of multicellular fungi from the assembled chromosomes of the mushroom Coprinopsis cinerea (Coprinus cinereus).</title>
        <authorList>
            <person name="Stajich J.E."/>
            <person name="Wilke S.K."/>
            <person name="Ahren D."/>
            <person name="Au C.H."/>
            <person name="Birren B.W."/>
            <person name="Borodovsky M."/>
            <person name="Burns C."/>
            <person name="Canback B."/>
            <person name="Casselton L.A."/>
            <person name="Cheng C.K."/>
            <person name="Deng J."/>
            <person name="Dietrich F.S."/>
            <person name="Fargo D.C."/>
            <person name="Farman M.L."/>
            <person name="Gathman A.C."/>
            <person name="Goldberg J."/>
            <person name="Guigo R."/>
            <person name="Hoegger P.J."/>
            <person name="Hooker J.B."/>
            <person name="Huggins A."/>
            <person name="James T.Y."/>
            <person name="Kamada T."/>
            <person name="Kilaru S."/>
            <person name="Kodira C."/>
            <person name="Kues U."/>
            <person name="Kupfer D."/>
            <person name="Kwan H.S."/>
            <person name="Lomsadze A."/>
            <person name="Li W."/>
            <person name="Lilly W.W."/>
            <person name="Ma L.J."/>
            <person name="Mackey A.J."/>
            <person name="Manning G."/>
            <person name="Martin F."/>
            <person name="Muraguchi H."/>
            <person name="Natvig D.O."/>
            <person name="Palmerini H."/>
            <person name="Ramesh M.A."/>
            <person name="Rehmeyer C.J."/>
            <person name="Roe B.A."/>
            <person name="Shenoy N."/>
            <person name="Stanke M."/>
            <person name="Ter-Hovhannisyan V."/>
            <person name="Tunlid A."/>
            <person name="Velagapudi R."/>
            <person name="Vision T.J."/>
            <person name="Zeng Q."/>
            <person name="Zolan M.E."/>
            <person name="Pukkila P.J."/>
        </authorList>
    </citation>
    <scope>NUCLEOTIDE SEQUENCE [LARGE SCALE GENOMIC DNA]</scope>
    <source>
        <strain evidence="3">Okayama-7 / 130 / ATCC MYA-4618 / FGSC 9003</strain>
    </source>
</reference>
<accession>A8N9J4</accession>
<gene>
    <name evidence="2" type="ORF">CC1G_09029</name>
</gene>
<protein>
    <submittedName>
        <fullName evidence="2">Uncharacterized protein</fullName>
    </submittedName>
</protein>
<dbReference type="RefSeq" id="XP_001831500.1">
    <property type="nucleotide sequence ID" value="XM_001831448.1"/>
</dbReference>
<keyword evidence="1" id="KW-0732">Signal</keyword>
<dbReference type="AlphaFoldDB" id="A8N9J4"/>
<sequence length="179" mass="19449">MHLIKILSAASLAAGAVAVDLRFYTSIAGCDGAWFACLDLPPGRCCSSNTVPASHFLFRNLPPWSVFAAWVGWDCYGERPWLKAGSGHWCIGSEGLEPLWSGKWTDTMTIPSPGPYRQGLEGRIQTGSAEGCVQPNAFAYNTTEGVERTILISESTNVSTILHYYNSQNWEALEALGSD</sequence>
<feature type="chain" id="PRO_5002724485" evidence="1">
    <location>
        <begin position="19"/>
        <end position="179"/>
    </location>
</feature>
<dbReference type="Proteomes" id="UP000001861">
    <property type="component" value="Unassembled WGS sequence"/>
</dbReference>
<proteinExistence type="predicted"/>
<evidence type="ECO:0000256" key="1">
    <source>
        <dbReference type="SAM" id="SignalP"/>
    </source>
</evidence>
<evidence type="ECO:0000313" key="2">
    <source>
        <dbReference type="EMBL" id="EAU90347.1"/>
    </source>
</evidence>
<feature type="signal peptide" evidence="1">
    <location>
        <begin position="1"/>
        <end position="18"/>
    </location>
</feature>
<dbReference type="InParanoid" id="A8N9J4"/>
<keyword evidence="3" id="KW-1185">Reference proteome</keyword>
<evidence type="ECO:0000313" key="3">
    <source>
        <dbReference type="Proteomes" id="UP000001861"/>
    </source>
</evidence>
<dbReference type="GeneID" id="6007971"/>
<dbReference type="VEuPathDB" id="FungiDB:CC1G_09029"/>
<organism evidence="2 3">
    <name type="scientific">Coprinopsis cinerea (strain Okayama-7 / 130 / ATCC MYA-4618 / FGSC 9003)</name>
    <name type="common">Inky cap fungus</name>
    <name type="synonym">Hormographiella aspergillata</name>
    <dbReference type="NCBI Taxonomy" id="240176"/>
    <lineage>
        <taxon>Eukaryota</taxon>
        <taxon>Fungi</taxon>
        <taxon>Dikarya</taxon>
        <taxon>Basidiomycota</taxon>
        <taxon>Agaricomycotina</taxon>
        <taxon>Agaricomycetes</taxon>
        <taxon>Agaricomycetidae</taxon>
        <taxon>Agaricales</taxon>
        <taxon>Agaricineae</taxon>
        <taxon>Psathyrellaceae</taxon>
        <taxon>Coprinopsis</taxon>
    </lineage>
</organism>
<name>A8N9J4_COPC7</name>
<comment type="caution">
    <text evidence="2">The sequence shown here is derived from an EMBL/GenBank/DDBJ whole genome shotgun (WGS) entry which is preliminary data.</text>
</comment>
<dbReference type="EMBL" id="AACS02000007">
    <property type="protein sequence ID" value="EAU90347.1"/>
    <property type="molecule type" value="Genomic_DNA"/>
</dbReference>
<dbReference type="KEGG" id="cci:CC1G_09029"/>